<evidence type="ECO:0000313" key="6">
    <source>
        <dbReference type="EMBL" id="SEG85561.1"/>
    </source>
</evidence>
<feature type="repeat" description="WD" evidence="3">
    <location>
        <begin position="1109"/>
        <end position="1142"/>
    </location>
</feature>
<dbReference type="Gene3D" id="1.10.260.40">
    <property type="entry name" value="lambda repressor-like DNA-binding domains"/>
    <property type="match status" value="1"/>
</dbReference>
<dbReference type="PANTHER" id="PTHR19879">
    <property type="entry name" value="TRANSCRIPTION INITIATION FACTOR TFIID"/>
    <property type="match status" value="1"/>
</dbReference>
<dbReference type="CDD" id="cd00093">
    <property type="entry name" value="HTH_XRE"/>
    <property type="match status" value="1"/>
</dbReference>
<feature type="repeat" description="WD" evidence="3">
    <location>
        <begin position="984"/>
        <end position="1018"/>
    </location>
</feature>
<dbReference type="InterPro" id="IPR015943">
    <property type="entry name" value="WD40/YVTN_repeat-like_dom_sf"/>
</dbReference>
<dbReference type="InterPro" id="IPR027417">
    <property type="entry name" value="P-loop_NTPase"/>
</dbReference>
<keyword evidence="4" id="KW-0812">Transmembrane</keyword>
<dbReference type="PROSITE" id="PS50294">
    <property type="entry name" value="WD_REPEATS_REGION"/>
    <property type="match status" value="10"/>
</dbReference>
<dbReference type="SUPFAM" id="SSF50978">
    <property type="entry name" value="WD40 repeat-like"/>
    <property type="match status" value="2"/>
</dbReference>
<dbReference type="InterPro" id="IPR001387">
    <property type="entry name" value="Cro/C1-type_HTH"/>
</dbReference>
<dbReference type="InterPro" id="IPR036322">
    <property type="entry name" value="WD40_repeat_dom_sf"/>
</dbReference>
<dbReference type="SMART" id="SM00530">
    <property type="entry name" value="HTH_XRE"/>
    <property type="match status" value="1"/>
</dbReference>
<keyword evidence="1 3" id="KW-0853">WD repeat</keyword>
<dbReference type="PRINTS" id="PR00320">
    <property type="entry name" value="GPROTEINBRPT"/>
</dbReference>
<gene>
    <name evidence="6" type="ORF">SAMN04489712_11833</name>
</gene>
<dbReference type="InterPro" id="IPR019775">
    <property type="entry name" value="WD40_repeat_CS"/>
</dbReference>
<feature type="repeat" description="WD" evidence="3">
    <location>
        <begin position="807"/>
        <end position="837"/>
    </location>
</feature>
<keyword evidence="4" id="KW-1133">Transmembrane helix</keyword>
<dbReference type="Pfam" id="PF13560">
    <property type="entry name" value="HTH_31"/>
    <property type="match status" value="1"/>
</dbReference>
<dbReference type="SUPFAM" id="SSF52540">
    <property type="entry name" value="P-loop containing nucleoside triphosphate hydrolases"/>
    <property type="match status" value="1"/>
</dbReference>
<feature type="repeat" description="WD" evidence="3">
    <location>
        <begin position="723"/>
        <end position="749"/>
    </location>
</feature>
<dbReference type="PROSITE" id="PS50943">
    <property type="entry name" value="HTH_CROC1"/>
    <property type="match status" value="1"/>
</dbReference>
<dbReference type="PROSITE" id="PS50082">
    <property type="entry name" value="WD_REPEATS_2"/>
    <property type="match status" value="10"/>
</dbReference>
<keyword evidence="7" id="KW-1185">Reference proteome</keyword>
<feature type="repeat" description="WD" evidence="3">
    <location>
        <begin position="1021"/>
        <end position="1062"/>
    </location>
</feature>
<dbReference type="GO" id="GO:0003677">
    <property type="term" value="F:DNA binding"/>
    <property type="evidence" value="ECO:0007669"/>
    <property type="project" value="InterPro"/>
</dbReference>
<dbReference type="Proteomes" id="UP000236723">
    <property type="component" value="Unassembled WGS sequence"/>
</dbReference>
<dbReference type="InterPro" id="IPR001680">
    <property type="entry name" value="WD40_rpt"/>
</dbReference>
<feature type="repeat" description="WD" evidence="3">
    <location>
        <begin position="852"/>
        <end position="893"/>
    </location>
</feature>
<feature type="repeat" description="WD" evidence="3">
    <location>
        <begin position="1065"/>
        <end position="1106"/>
    </location>
</feature>
<dbReference type="InterPro" id="IPR049052">
    <property type="entry name" value="nSTAND1"/>
</dbReference>
<dbReference type="Pfam" id="PF00400">
    <property type="entry name" value="WD40"/>
    <property type="match status" value="11"/>
</dbReference>
<feature type="transmembrane region" description="Helical" evidence="4">
    <location>
        <begin position="548"/>
        <end position="567"/>
    </location>
</feature>
<evidence type="ECO:0000256" key="1">
    <source>
        <dbReference type="ARBA" id="ARBA00022574"/>
    </source>
</evidence>
<keyword evidence="4" id="KW-0472">Membrane</keyword>
<feature type="repeat" description="WD" evidence="3">
    <location>
        <begin position="1154"/>
        <end position="1195"/>
    </location>
</feature>
<dbReference type="CDD" id="cd00200">
    <property type="entry name" value="WD40"/>
    <property type="match status" value="2"/>
</dbReference>
<proteinExistence type="predicted"/>
<dbReference type="PANTHER" id="PTHR19879:SF9">
    <property type="entry name" value="TRANSCRIPTION INITIATION FACTOR TFIID SUBUNIT 5"/>
    <property type="match status" value="1"/>
</dbReference>
<evidence type="ECO:0000259" key="5">
    <source>
        <dbReference type="PROSITE" id="PS50943"/>
    </source>
</evidence>
<dbReference type="AlphaFoldDB" id="A0A1H6DKC0"/>
<evidence type="ECO:0000256" key="4">
    <source>
        <dbReference type="SAM" id="Phobius"/>
    </source>
</evidence>
<protein>
    <submittedName>
        <fullName evidence="6">WD40 repeat</fullName>
    </submittedName>
</protein>
<dbReference type="Pfam" id="PF20703">
    <property type="entry name" value="nSTAND1"/>
    <property type="match status" value="1"/>
</dbReference>
<dbReference type="InterPro" id="IPR020472">
    <property type="entry name" value="WD40_PAC1"/>
</dbReference>
<sequence length="1269" mass="135647">MEVAVVVPEYEESFGARLRRLRGEAGLSLADMARATHYSRGYLSKVENGGKPPNAGLARICDEALGAGGALLSLVPDQAADEVMCPYPGLVPFGSSQARWFFGRERATAALVNRLAERRHKAGPLVVVGPSGAGKSSLLHAGLVPALTRGALPMPGSQSWPVLSLTPTAHPTRELVTGLTKATGLEPDAADRALEAGPGAFAVAVREAMRETGLVLLIDQFEELFTVCEDEQDRRAFVGAVCALASAGPLPPGEQPPILLIIGVRADFYGHCLAYPELVTALDDGQVPLGPMSHAELREAITGPAREAGLELEPGLVEVLLSEVGSQDGPAPCPGAGVLPLLAHALLATWQERENGRMTVSAYRRTGGIKGAVAASAERVYLGLDGDGRAAVRQVLLRLVRVGEDDQDTRRRVDRARLMSLSPDPGAAARVLDAFAAARLITLDADYVEIAHEALLYAWPRLRGWIDADRAGLRSRQRLLETAEAWESSGHDPALLYRGTQLALALDWMGGRPGDLSLLEHRFLQAAERRRQADLTAQRRRTRRLRRLVALLSVLVLLAGGATGFAVRQRSMALTQRDLAAAQVAVDQAERLRQVDPSLAMKLSLAAHRLVRSPQTRGAVIASSGSVFSTRLPGHRYSVRRAAFHGTTLVTAGNDGLVLLNDVRAPRRPATTTAARVSGEIGGMAISSDGRLVAGGGEDRTVTVRSLRDPRSVVFSAPLDAEVSALAFAPNGRTLGAATTDGAIRLWDMGDPARPAVRVPRDADHGTRVNGLAFSPDGRTLASAGDDHTVRLWDVTRPLRPTLCSVLRRHEAQVRSVAFAPDGRLLASTSFDRTVRLTELPQPCRPGPAKVLTGHTNLVNDVVFRADGRQIATAGDDQTARLWEVSSGREVMTLPQPNPVRSVAFGQGGATLATGDDEGRLLLWHLPPPAVLAPAGGLWTVRYAPARGVMATGGVGAAHLWDVSRSRQPFPLATLRHGAAGGTVDAVAFDAGGRLLVTGGQDRTARLWDISDPRRPYVLGTVRHTAAIYTAAVSGDGRLLVTGGEDHAGRLWDISDPRRPRALGTVRHTDRVNGVALTSDARVLVTVGGDYQARIWDISDRRRPVVLAVLPHPNQVNNAALGPGGRILATTADDRRTRLWDIGDPRRPVLLSTLVGHREASRGVSFTPDGRTLVTTADDRTAHLWDIGDPRRPTSLTPLSGHTRQVTDVAVSPDGRTITTVGADSVLRLWTNDVTVVSHWICALDGPGLTPTEWAAYFPDQPFQRSCGR</sequence>
<accession>A0A1H6DKC0</accession>
<feature type="repeat" description="WD" evidence="3">
    <location>
        <begin position="1199"/>
        <end position="1230"/>
    </location>
</feature>
<dbReference type="Gene3D" id="2.130.10.10">
    <property type="entry name" value="YVTN repeat-like/Quinoprotein amine dehydrogenase"/>
    <property type="match status" value="4"/>
</dbReference>
<evidence type="ECO:0000256" key="3">
    <source>
        <dbReference type="PROSITE-ProRule" id="PRU00221"/>
    </source>
</evidence>
<organism evidence="6 7">
    <name type="scientific">Thermomonospora echinospora</name>
    <dbReference type="NCBI Taxonomy" id="1992"/>
    <lineage>
        <taxon>Bacteria</taxon>
        <taxon>Bacillati</taxon>
        <taxon>Actinomycetota</taxon>
        <taxon>Actinomycetes</taxon>
        <taxon>Streptosporangiales</taxon>
        <taxon>Thermomonosporaceae</taxon>
        <taxon>Thermomonospora</taxon>
    </lineage>
</organism>
<feature type="domain" description="HTH cro/C1-type" evidence="5">
    <location>
        <begin position="18"/>
        <end position="72"/>
    </location>
</feature>
<keyword evidence="2" id="KW-0677">Repeat</keyword>
<reference evidence="7" key="1">
    <citation type="submission" date="2016-10" db="EMBL/GenBank/DDBJ databases">
        <authorList>
            <person name="Varghese N."/>
            <person name="Submissions S."/>
        </authorList>
    </citation>
    <scope>NUCLEOTIDE SEQUENCE [LARGE SCALE GENOMIC DNA]</scope>
    <source>
        <strain evidence="7">DSM 43163</strain>
    </source>
</reference>
<evidence type="ECO:0000256" key="2">
    <source>
        <dbReference type="ARBA" id="ARBA00022737"/>
    </source>
</evidence>
<dbReference type="SUPFAM" id="SSF47413">
    <property type="entry name" value="lambda repressor-like DNA-binding domains"/>
    <property type="match status" value="1"/>
</dbReference>
<feature type="repeat" description="WD" evidence="3">
    <location>
        <begin position="762"/>
        <end position="795"/>
    </location>
</feature>
<dbReference type="EMBL" id="FNVO01000018">
    <property type="protein sequence ID" value="SEG85561.1"/>
    <property type="molecule type" value="Genomic_DNA"/>
</dbReference>
<evidence type="ECO:0000313" key="7">
    <source>
        <dbReference type="Proteomes" id="UP000236723"/>
    </source>
</evidence>
<name>A0A1H6DKC0_9ACTN</name>
<dbReference type="PROSITE" id="PS00678">
    <property type="entry name" value="WD_REPEATS_1"/>
    <property type="match status" value="7"/>
</dbReference>
<dbReference type="InterPro" id="IPR010982">
    <property type="entry name" value="Lambda_DNA-bd_dom_sf"/>
</dbReference>
<dbReference type="SMART" id="SM00320">
    <property type="entry name" value="WD40"/>
    <property type="match status" value="13"/>
</dbReference>